<dbReference type="PANTHER" id="PTHR35006:SF4">
    <property type="entry name" value="BLR7706 PROTEIN"/>
    <property type="match status" value="1"/>
</dbReference>
<sequence length="181" mass="19866">MQLLDHVSIGVPDIDQARPFYDAVMAALGAAKVYDRPTALGYGERCHANDVTSTFLAVYLDPAEVGTSKRHWCFKAASREQVHAFFEAGLATGGPVRRRARIAAAVPRRLLRGFSDRSGRQPGRGRVSCGGGGARAAVTARRSIELRQPHRAFHLRERRACDFSRMQRAAFRIAMTSALSV</sequence>
<dbReference type="AlphaFoldDB" id="A0A0H2XNR1"/>
<evidence type="ECO:0008006" key="3">
    <source>
        <dbReference type="Google" id="ProtNLM"/>
    </source>
</evidence>
<dbReference type="InterPro" id="IPR029068">
    <property type="entry name" value="Glyas_Bleomycin-R_OHBP_Dase"/>
</dbReference>
<accession>A0A0H2XNR1</accession>
<gene>
    <name evidence="2" type="ordered locus">Bcen_1419</name>
</gene>
<organism evidence="2">
    <name type="scientific">Burkholderia orbicola (strain AU 1054)</name>
    <dbReference type="NCBI Taxonomy" id="331271"/>
    <lineage>
        <taxon>Bacteria</taxon>
        <taxon>Pseudomonadati</taxon>
        <taxon>Pseudomonadota</taxon>
        <taxon>Betaproteobacteria</taxon>
        <taxon>Burkholderiales</taxon>
        <taxon>Burkholderiaceae</taxon>
        <taxon>Burkholderia</taxon>
        <taxon>Burkholderia cepacia complex</taxon>
        <taxon>Burkholderia orbicola</taxon>
    </lineage>
</organism>
<name>A0A0H2XNR1_BURO1</name>
<dbReference type="EMBL" id="CP000378">
    <property type="protein sequence ID" value="ABF76325.1"/>
    <property type="molecule type" value="Genomic_DNA"/>
</dbReference>
<reference evidence="2" key="1">
    <citation type="submission" date="2006-05" db="EMBL/GenBank/DDBJ databases">
        <title>Complete sequence of chromosome 1 of Burkholderia cenocepacia AU 1054.</title>
        <authorList>
            <consortium name="US DOE Joint Genome Institute"/>
            <person name="Copeland A."/>
            <person name="Lucas S."/>
            <person name="Lapidus A."/>
            <person name="Barry K."/>
            <person name="Detter J.C."/>
            <person name="Glavina del Rio T."/>
            <person name="Hammon N."/>
            <person name="Israni S."/>
            <person name="Dalin E."/>
            <person name="Tice H."/>
            <person name="Pitluck S."/>
            <person name="Chain P."/>
            <person name="Malfatti S."/>
            <person name="Shin M."/>
            <person name="Vergez L."/>
            <person name="Schmutz J."/>
            <person name="Larimer F."/>
            <person name="Land M."/>
            <person name="Hauser L."/>
            <person name="Kyrpides N."/>
            <person name="Lykidis A."/>
            <person name="LiPuma J.J."/>
            <person name="Konstantinidis K."/>
            <person name="Tiedje J.M."/>
            <person name="Richardson P."/>
        </authorList>
    </citation>
    <scope>NUCLEOTIDE SEQUENCE [LARGE SCALE GENOMIC DNA]</scope>
    <source>
        <strain evidence="2">AU 1054</strain>
    </source>
</reference>
<proteinExistence type="predicted"/>
<protein>
    <recommendedName>
        <fullName evidence="3">Glyoxalase</fullName>
    </recommendedName>
</protein>
<dbReference type="PANTHER" id="PTHR35006">
    <property type="entry name" value="GLYOXALASE FAMILY PROTEIN (AFU_ORTHOLOGUE AFUA_5G14830)"/>
    <property type="match status" value="1"/>
</dbReference>
<dbReference type="Gene3D" id="3.10.180.10">
    <property type="entry name" value="2,3-Dihydroxybiphenyl 1,2-Dioxygenase, domain 1"/>
    <property type="match status" value="1"/>
</dbReference>
<evidence type="ECO:0000313" key="2">
    <source>
        <dbReference type="EMBL" id="ABF76325.1"/>
    </source>
</evidence>
<evidence type="ECO:0000256" key="1">
    <source>
        <dbReference type="SAM" id="MobiDB-lite"/>
    </source>
</evidence>
<feature type="region of interest" description="Disordered" evidence="1">
    <location>
        <begin position="114"/>
        <end position="133"/>
    </location>
</feature>
<dbReference type="SUPFAM" id="SSF54593">
    <property type="entry name" value="Glyoxalase/Bleomycin resistance protein/Dihydroxybiphenyl dioxygenase"/>
    <property type="match status" value="1"/>
</dbReference>
<dbReference type="HOGENOM" id="CLU_1486381_0_0_4"/>